<dbReference type="AlphaFoldDB" id="R0KBL6"/>
<dbReference type="EMBL" id="KB742497">
    <property type="protein sequence ID" value="EOB07751.1"/>
    <property type="molecule type" value="Genomic_DNA"/>
</dbReference>
<proteinExistence type="predicted"/>
<protein>
    <submittedName>
        <fullName evidence="1">Uncharacterized protein</fullName>
    </submittedName>
</protein>
<name>R0KBL6_ANAPL</name>
<organism evidence="1 2">
    <name type="scientific">Anas platyrhynchos</name>
    <name type="common">Mallard</name>
    <name type="synonym">Anas boschas</name>
    <dbReference type="NCBI Taxonomy" id="8839"/>
    <lineage>
        <taxon>Eukaryota</taxon>
        <taxon>Metazoa</taxon>
        <taxon>Chordata</taxon>
        <taxon>Craniata</taxon>
        <taxon>Vertebrata</taxon>
        <taxon>Euteleostomi</taxon>
        <taxon>Archelosauria</taxon>
        <taxon>Archosauria</taxon>
        <taxon>Dinosauria</taxon>
        <taxon>Saurischia</taxon>
        <taxon>Theropoda</taxon>
        <taxon>Coelurosauria</taxon>
        <taxon>Aves</taxon>
        <taxon>Neognathae</taxon>
        <taxon>Galloanserae</taxon>
        <taxon>Anseriformes</taxon>
        <taxon>Anatidae</taxon>
        <taxon>Anatinae</taxon>
        <taxon>Anas</taxon>
    </lineage>
</organism>
<dbReference type="Proteomes" id="UP000296049">
    <property type="component" value="Unassembled WGS sequence"/>
</dbReference>
<accession>R0KBL6</accession>
<evidence type="ECO:0000313" key="1">
    <source>
        <dbReference type="EMBL" id="EOB07751.1"/>
    </source>
</evidence>
<gene>
    <name evidence="1" type="ORF">Anapl_06725</name>
</gene>
<sequence length="113" mass="12387">MNLLQKGHGIAEMKLPGASERGVSSVALSVTEALQTPKFDGIPQTVMRKSWSAGAARKDKATQEQEEGGLRKAVKSLLQQRVGWYRASGTCCLQMIQTGPVEHLLYCKEWLSV</sequence>
<evidence type="ECO:0000313" key="2">
    <source>
        <dbReference type="Proteomes" id="UP000296049"/>
    </source>
</evidence>
<keyword evidence="2" id="KW-1185">Reference proteome</keyword>
<reference evidence="2" key="1">
    <citation type="journal article" date="2013" name="Nat. Genet.">
        <title>The duck genome and transcriptome provide insight into an avian influenza virus reservoir species.</title>
        <authorList>
            <person name="Huang Y."/>
            <person name="Li Y."/>
            <person name="Burt D.W."/>
            <person name="Chen H."/>
            <person name="Zhang Y."/>
            <person name="Qian W."/>
            <person name="Kim H."/>
            <person name="Gan S."/>
            <person name="Zhao Y."/>
            <person name="Li J."/>
            <person name="Yi K."/>
            <person name="Feng H."/>
            <person name="Zhu P."/>
            <person name="Li B."/>
            <person name="Liu Q."/>
            <person name="Fairley S."/>
            <person name="Magor K.E."/>
            <person name="Du Z."/>
            <person name="Hu X."/>
            <person name="Goodman L."/>
            <person name="Tafer H."/>
            <person name="Vignal A."/>
            <person name="Lee T."/>
            <person name="Kim K.W."/>
            <person name="Sheng Z."/>
            <person name="An Y."/>
            <person name="Searle S."/>
            <person name="Herrero J."/>
            <person name="Groenen M.A."/>
            <person name="Crooijmans R.P."/>
            <person name="Faraut T."/>
            <person name="Cai Q."/>
            <person name="Webster R.G."/>
            <person name="Aldridge J.R."/>
            <person name="Warren W.C."/>
            <person name="Bartschat S."/>
            <person name="Kehr S."/>
            <person name="Marz M."/>
            <person name="Stadler P.F."/>
            <person name="Smith J."/>
            <person name="Kraus R.H."/>
            <person name="Zhao Y."/>
            <person name="Ren L."/>
            <person name="Fei J."/>
            <person name="Morisson M."/>
            <person name="Kaiser P."/>
            <person name="Griffin D.K."/>
            <person name="Rao M."/>
            <person name="Pitel F."/>
            <person name="Wang J."/>
            <person name="Li N."/>
        </authorList>
    </citation>
    <scope>NUCLEOTIDE SEQUENCE [LARGE SCALE GENOMIC DNA]</scope>
</reference>